<name>W2SAP4_CYPE1</name>
<evidence type="ECO:0000256" key="1">
    <source>
        <dbReference type="ARBA" id="ARBA00022630"/>
    </source>
</evidence>
<organism evidence="5 6">
    <name type="scientific">Cyphellophora europaea (strain CBS 101466)</name>
    <name type="common">Phialophora europaea</name>
    <dbReference type="NCBI Taxonomy" id="1220924"/>
    <lineage>
        <taxon>Eukaryota</taxon>
        <taxon>Fungi</taxon>
        <taxon>Dikarya</taxon>
        <taxon>Ascomycota</taxon>
        <taxon>Pezizomycotina</taxon>
        <taxon>Eurotiomycetes</taxon>
        <taxon>Chaetothyriomycetidae</taxon>
        <taxon>Chaetothyriales</taxon>
        <taxon>Cyphellophoraceae</taxon>
        <taxon>Cyphellophora</taxon>
    </lineage>
</organism>
<dbReference type="Pfam" id="PF21274">
    <property type="entry name" value="Rng_hyd_C"/>
    <property type="match status" value="1"/>
</dbReference>
<proteinExistence type="predicted"/>
<evidence type="ECO:0000313" key="5">
    <source>
        <dbReference type="EMBL" id="ETN45772.1"/>
    </source>
</evidence>
<protein>
    <recommendedName>
        <fullName evidence="4">FAD-binding domain-containing protein</fullName>
    </recommendedName>
</protein>
<dbReference type="InterPro" id="IPR036188">
    <property type="entry name" value="FAD/NAD-bd_sf"/>
</dbReference>
<dbReference type="AlphaFoldDB" id="W2SAP4"/>
<dbReference type="OrthoDB" id="2096480at2759"/>
<accession>W2SAP4</accession>
<dbReference type="Gene3D" id="3.40.30.120">
    <property type="match status" value="1"/>
</dbReference>
<feature type="domain" description="FAD-binding" evidence="4">
    <location>
        <begin position="1"/>
        <end position="334"/>
    </location>
</feature>
<sequence length="567" mass="63464">MEIFKRLGIDQSLRQIGEAFDSQYGGPNKLPTGVPENFSLNVLFSTGLSDSGELIAKWNLPSVADWRQKIKEQNDGSMPREPYQRCSQAIFEAWLRPHVAKDPRVMCKFGLKFEELVEYEDHIVSTLVDQTTGDKYSVKSQYVLGCDGAGSRVRKSIGIGLTGGPTPGAMYLVHFKSRDLSQLHRQGQFWHMFFTNGPVIISQDEKDTWTVHKPVPLGTDPKDLDPFKEIPAALGTLFNPLPVQIDEILVTSLWRPNICLADRYISESGRAFLCGDAAHQNIPTGGYGMNTAVGDSFDLGWKVAAAVNGYGGHLLLQSYELERRPVAMRNIERSGVHWGVHAAYIGWWADANKADAAPGRREESELKSRIAQHVNAHDNENKDHGIEMGYRYNSSQVIVSSSEDATQEPEWSERHYIPSTWPGARAPHVFLQDGETSIFDLLGTGPEFTLVDFSLQGDFVKQFERSFTQRGIPFKPLHLPNERHAHKIWERDAVLIRPDDHVAWRAVAEQGLDIDADEIVSIVLGQTSQTRELDRDAKATVAEKFVFTSTVGNTDQNSISMLGEFQQ</sequence>
<dbReference type="Gene3D" id="3.50.50.60">
    <property type="entry name" value="FAD/NAD(P)-binding domain"/>
    <property type="match status" value="1"/>
</dbReference>
<dbReference type="PRINTS" id="PR00420">
    <property type="entry name" value="RNGMNOXGNASE"/>
</dbReference>
<dbReference type="EMBL" id="KB822712">
    <property type="protein sequence ID" value="ETN45772.1"/>
    <property type="molecule type" value="Genomic_DNA"/>
</dbReference>
<dbReference type="VEuPathDB" id="FungiDB:HMPREF1541_09605"/>
<dbReference type="GeneID" id="19976944"/>
<evidence type="ECO:0000259" key="4">
    <source>
        <dbReference type="Pfam" id="PF01494"/>
    </source>
</evidence>
<dbReference type="InterPro" id="IPR050641">
    <property type="entry name" value="RIFMO-like"/>
</dbReference>
<dbReference type="InterPro" id="IPR002938">
    <property type="entry name" value="FAD-bd"/>
</dbReference>
<dbReference type="Proteomes" id="UP000030752">
    <property type="component" value="Unassembled WGS sequence"/>
</dbReference>
<dbReference type="Pfam" id="PF01494">
    <property type="entry name" value="FAD_binding_3"/>
    <property type="match status" value="1"/>
</dbReference>
<dbReference type="HOGENOM" id="CLU_009665_14_2_1"/>
<keyword evidence="1" id="KW-0285">Flavoprotein</keyword>
<dbReference type="eggNOG" id="KOG3855">
    <property type="taxonomic scope" value="Eukaryota"/>
</dbReference>
<gene>
    <name evidence="5" type="ORF">HMPREF1541_09605</name>
</gene>
<dbReference type="PANTHER" id="PTHR43004">
    <property type="entry name" value="TRK SYSTEM POTASSIUM UPTAKE PROTEIN"/>
    <property type="match status" value="1"/>
</dbReference>
<keyword evidence="2" id="KW-0274">FAD</keyword>
<evidence type="ECO:0000313" key="6">
    <source>
        <dbReference type="Proteomes" id="UP000030752"/>
    </source>
</evidence>
<evidence type="ECO:0000256" key="2">
    <source>
        <dbReference type="ARBA" id="ARBA00022827"/>
    </source>
</evidence>
<dbReference type="Gene3D" id="3.30.9.10">
    <property type="entry name" value="D-Amino Acid Oxidase, subunit A, domain 2"/>
    <property type="match status" value="1"/>
</dbReference>
<dbReference type="InParanoid" id="W2SAP4"/>
<dbReference type="RefSeq" id="XP_008712500.1">
    <property type="nucleotide sequence ID" value="XM_008714278.1"/>
</dbReference>
<dbReference type="PANTHER" id="PTHR43004:SF21">
    <property type="entry name" value="FAD-BINDING DOMAIN-CONTAINING PROTEIN-RELATED"/>
    <property type="match status" value="1"/>
</dbReference>
<dbReference type="SUPFAM" id="SSF51905">
    <property type="entry name" value="FAD/NAD(P)-binding domain"/>
    <property type="match status" value="1"/>
</dbReference>
<dbReference type="STRING" id="1220924.W2SAP4"/>
<evidence type="ECO:0000256" key="3">
    <source>
        <dbReference type="ARBA" id="ARBA00023002"/>
    </source>
</evidence>
<dbReference type="GO" id="GO:0071949">
    <property type="term" value="F:FAD binding"/>
    <property type="evidence" value="ECO:0007669"/>
    <property type="project" value="InterPro"/>
</dbReference>
<dbReference type="GO" id="GO:0016709">
    <property type="term" value="F:oxidoreductase activity, acting on paired donors, with incorporation or reduction of molecular oxygen, NAD(P)H as one donor, and incorporation of one atom of oxygen"/>
    <property type="evidence" value="ECO:0007669"/>
    <property type="project" value="UniProtKB-ARBA"/>
</dbReference>
<reference evidence="5 6" key="1">
    <citation type="submission" date="2013-03" db="EMBL/GenBank/DDBJ databases">
        <title>The Genome Sequence of Phialophora europaea CBS 101466.</title>
        <authorList>
            <consortium name="The Broad Institute Genomics Platform"/>
            <person name="Cuomo C."/>
            <person name="de Hoog S."/>
            <person name="Gorbushina A."/>
            <person name="Walker B."/>
            <person name="Young S.K."/>
            <person name="Zeng Q."/>
            <person name="Gargeya S."/>
            <person name="Fitzgerald M."/>
            <person name="Haas B."/>
            <person name="Abouelleil A."/>
            <person name="Allen A.W."/>
            <person name="Alvarado L."/>
            <person name="Arachchi H.M."/>
            <person name="Berlin A.M."/>
            <person name="Chapman S.B."/>
            <person name="Gainer-Dewar J."/>
            <person name="Goldberg J."/>
            <person name="Griggs A."/>
            <person name="Gujja S."/>
            <person name="Hansen M."/>
            <person name="Howarth C."/>
            <person name="Imamovic A."/>
            <person name="Ireland A."/>
            <person name="Larimer J."/>
            <person name="McCowan C."/>
            <person name="Murphy C."/>
            <person name="Pearson M."/>
            <person name="Poon T.W."/>
            <person name="Priest M."/>
            <person name="Roberts A."/>
            <person name="Saif S."/>
            <person name="Shea T."/>
            <person name="Sisk P."/>
            <person name="Sykes S."/>
            <person name="Wortman J."/>
            <person name="Nusbaum C."/>
            <person name="Birren B."/>
        </authorList>
    </citation>
    <scope>NUCLEOTIDE SEQUENCE [LARGE SCALE GENOMIC DNA]</scope>
    <source>
        <strain evidence="5 6">CBS 101466</strain>
    </source>
</reference>
<keyword evidence="6" id="KW-1185">Reference proteome</keyword>
<keyword evidence="3" id="KW-0560">Oxidoreductase</keyword>